<dbReference type="InterPro" id="IPR008979">
    <property type="entry name" value="Galactose-bd-like_sf"/>
</dbReference>
<feature type="transmembrane region" description="Helical" evidence="12">
    <location>
        <begin position="595"/>
        <end position="615"/>
    </location>
</feature>
<sequence length="655" mass="72486">MQKSRRALVKRKAAAAAAAQEREQSAGAAKDAGRKKRRLYGFSASLVVASWVALLLLNSFVGHGDGQRDGGDPVVAHHVAEPSMNEGYVSAAGAVHQNHEESLTVSDDTCVKLDESAALSEETPALEDELCSKDDVQSEDVEALANDNQLEMSEDQGEQEALTKDNMSGQGEEEALTKDGQIEQAEGQGDIPPPLKNTDSGAHPVEKVDAEDVPKPARLARVVPPGLDEFKTRAIAERGQDASSQTGHVIHRREPSGQLYNYASAAKGAKVLDFNKEAKGASNILDKDKDKYLRNPCSAEGKFVVLELSEETLVDTVALANFEHYSSNLKEFEMLSSLVYPTENWETLGRFTVANAKQAQSFTFSEPKWARYLKLNLLNHYGSASYCTLSMLEVYGMDAVEKMLENLIPVENRNVESDEKSKDPVEQTPVKEPNGGKDSSQEPLDEDEFELEDDRTNGDSSKNGAHDQIMETRTLQAGRIPGDTVLKVLMQKVQSLDVSFSVLERYLEEVNSRYGQIFKDFDADIDSKDALLQKIKLELKELQNSKNHLAKEIDGVLSWKLVASSQLDQLVLDNAILRSEFEQFRDKQVDMENRSLAVIFLSFVFGCLAVAKLSIGKIFDICRLYDFEKFHSRVKSGWLVLLLSSFIIASILVIQ</sequence>
<proteinExistence type="predicted"/>
<dbReference type="EMBL" id="JAUUTY010000003">
    <property type="protein sequence ID" value="KAK1668695.1"/>
    <property type="molecule type" value="Genomic_DNA"/>
</dbReference>
<feature type="region of interest" description="Disordered" evidence="11">
    <location>
        <begin position="1"/>
        <end position="31"/>
    </location>
</feature>
<dbReference type="PANTHER" id="PTHR12953:SF0">
    <property type="entry name" value="SUN DOMAIN-CONTAINING OSSIFICATION FACTOR"/>
    <property type="match status" value="1"/>
</dbReference>
<dbReference type="Pfam" id="PF07738">
    <property type="entry name" value="Sad1_UNC"/>
    <property type="match status" value="1"/>
</dbReference>
<keyword evidence="8" id="KW-0539">Nucleus</keyword>
<keyword evidence="4" id="KW-0256">Endoplasmic reticulum</keyword>
<accession>A0AAD8WQX7</accession>
<dbReference type="SUPFAM" id="SSF49785">
    <property type="entry name" value="Galactose-binding domain-like"/>
    <property type="match status" value="1"/>
</dbReference>
<feature type="compositionally biased region" description="Basic residues" evidence="11">
    <location>
        <begin position="1"/>
        <end position="13"/>
    </location>
</feature>
<feature type="coiled-coil region" evidence="10">
    <location>
        <begin position="525"/>
        <end position="552"/>
    </location>
</feature>
<evidence type="ECO:0000256" key="4">
    <source>
        <dbReference type="ARBA" id="ARBA00022824"/>
    </source>
</evidence>
<dbReference type="InterPro" id="IPR045120">
    <property type="entry name" value="Suco/Slp1-like"/>
</dbReference>
<comment type="function">
    <text evidence="9">Encodes a member of the mid-SUN subfamily of SUN-domain proteins that is localized to both the nuclear envelope and the ER. It is involved in early seed development and nuclear morphology. [TAIR].</text>
</comment>
<organism evidence="14 15">
    <name type="scientific">Lolium multiflorum</name>
    <name type="common">Italian ryegrass</name>
    <name type="synonym">Lolium perenne subsp. multiflorum</name>
    <dbReference type="NCBI Taxonomy" id="4521"/>
    <lineage>
        <taxon>Eukaryota</taxon>
        <taxon>Viridiplantae</taxon>
        <taxon>Streptophyta</taxon>
        <taxon>Embryophyta</taxon>
        <taxon>Tracheophyta</taxon>
        <taxon>Spermatophyta</taxon>
        <taxon>Magnoliopsida</taxon>
        <taxon>Liliopsida</taxon>
        <taxon>Poales</taxon>
        <taxon>Poaceae</taxon>
        <taxon>BOP clade</taxon>
        <taxon>Pooideae</taxon>
        <taxon>Poodae</taxon>
        <taxon>Poeae</taxon>
        <taxon>Poeae Chloroplast Group 2 (Poeae type)</taxon>
        <taxon>Loliodinae</taxon>
        <taxon>Loliinae</taxon>
        <taxon>Lolium</taxon>
    </lineage>
</organism>
<evidence type="ECO:0000256" key="1">
    <source>
        <dbReference type="ARBA" id="ARBA00004232"/>
    </source>
</evidence>
<evidence type="ECO:0000256" key="2">
    <source>
        <dbReference type="ARBA" id="ARBA00004477"/>
    </source>
</evidence>
<dbReference type="Gene3D" id="2.60.120.260">
    <property type="entry name" value="Galactose-binding domain-like"/>
    <property type="match status" value="1"/>
</dbReference>
<dbReference type="GO" id="GO:0031965">
    <property type="term" value="C:nuclear membrane"/>
    <property type="evidence" value="ECO:0007669"/>
    <property type="project" value="UniProtKB-SubCell"/>
</dbReference>
<comment type="subcellular location">
    <subcellularLocation>
        <location evidence="2">Endoplasmic reticulum membrane</location>
        <topology evidence="2">Multi-pass membrane protein</topology>
    </subcellularLocation>
    <subcellularLocation>
        <location evidence="1">Nucleus membrane</location>
        <topology evidence="1">Multi-pass membrane protein</topology>
    </subcellularLocation>
</comment>
<evidence type="ECO:0000313" key="15">
    <source>
        <dbReference type="Proteomes" id="UP001231189"/>
    </source>
</evidence>
<keyword evidence="15" id="KW-1185">Reference proteome</keyword>
<keyword evidence="5 12" id="KW-1133">Transmembrane helix</keyword>
<evidence type="ECO:0000256" key="3">
    <source>
        <dbReference type="ARBA" id="ARBA00022692"/>
    </source>
</evidence>
<evidence type="ECO:0000259" key="13">
    <source>
        <dbReference type="PROSITE" id="PS51469"/>
    </source>
</evidence>
<feature type="domain" description="SUN" evidence="13">
    <location>
        <begin position="235"/>
        <end position="399"/>
    </location>
</feature>
<feature type="transmembrane region" description="Helical" evidence="12">
    <location>
        <begin position="636"/>
        <end position="654"/>
    </location>
</feature>
<evidence type="ECO:0000256" key="10">
    <source>
        <dbReference type="SAM" id="Coils"/>
    </source>
</evidence>
<evidence type="ECO:0000256" key="6">
    <source>
        <dbReference type="ARBA" id="ARBA00023054"/>
    </source>
</evidence>
<keyword evidence="7 12" id="KW-0472">Membrane</keyword>
<dbReference type="PROSITE" id="PS51469">
    <property type="entry name" value="SUN"/>
    <property type="match status" value="1"/>
</dbReference>
<feature type="transmembrane region" description="Helical" evidence="12">
    <location>
        <begin position="39"/>
        <end position="61"/>
    </location>
</feature>
<protein>
    <recommendedName>
        <fullName evidence="13">SUN domain-containing protein</fullName>
    </recommendedName>
</protein>
<evidence type="ECO:0000256" key="12">
    <source>
        <dbReference type="SAM" id="Phobius"/>
    </source>
</evidence>
<dbReference type="AlphaFoldDB" id="A0AAD8WQX7"/>
<keyword evidence="6 10" id="KW-0175">Coiled coil</keyword>
<feature type="region of interest" description="Disordered" evidence="11">
    <location>
        <begin position="414"/>
        <end position="469"/>
    </location>
</feature>
<keyword evidence="3 12" id="KW-0812">Transmembrane</keyword>
<feature type="compositionally biased region" description="Basic and acidic residues" evidence="11">
    <location>
        <begin position="204"/>
        <end position="213"/>
    </location>
</feature>
<evidence type="ECO:0000256" key="7">
    <source>
        <dbReference type="ARBA" id="ARBA00023136"/>
    </source>
</evidence>
<name>A0AAD8WQX7_LOLMU</name>
<dbReference type="Proteomes" id="UP001231189">
    <property type="component" value="Unassembled WGS sequence"/>
</dbReference>
<feature type="compositionally biased region" description="Low complexity" evidence="11">
    <location>
        <begin position="14"/>
        <end position="30"/>
    </location>
</feature>
<evidence type="ECO:0000256" key="8">
    <source>
        <dbReference type="ARBA" id="ARBA00023242"/>
    </source>
</evidence>
<dbReference type="FunFam" id="2.60.120.260:FF:000062">
    <property type="entry name" value="Galactose-binding protein isoform 3"/>
    <property type="match status" value="1"/>
</dbReference>
<feature type="compositionally biased region" description="Acidic residues" evidence="11">
    <location>
        <begin position="443"/>
        <end position="453"/>
    </location>
</feature>
<feature type="compositionally biased region" description="Basic and acidic residues" evidence="11">
    <location>
        <begin position="414"/>
        <end position="425"/>
    </location>
</feature>
<evidence type="ECO:0000313" key="14">
    <source>
        <dbReference type="EMBL" id="KAK1668695.1"/>
    </source>
</evidence>
<feature type="region of interest" description="Disordered" evidence="11">
    <location>
        <begin position="147"/>
        <end position="213"/>
    </location>
</feature>
<gene>
    <name evidence="14" type="ORF">QYE76_056854</name>
</gene>
<dbReference type="InterPro" id="IPR012919">
    <property type="entry name" value="SUN_dom"/>
</dbReference>
<comment type="caution">
    <text evidence="14">The sequence shown here is derived from an EMBL/GenBank/DDBJ whole genome shotgun (WGS) entry which is preliminary data.</text>
</comment>
<evidence type="ECO:0000256" key="9">
    <source>
        <dbReference type="ARBA" id="ARBA00054046"/>
    </source>
</evidence>
<dbReference type="GO" id="GO:0034975">
    <property type="term" value="P:protein folding in endoplasmic reticulum"/>
    <property type="evidence" value="ECO:0007669"/>
    <property type="project" value="TreeGrafter"/>
</dbReference>
<evidence type="ECO:0000256" key="11">
    <source>
        <dbReference type="SAM" id="MobiDB-lite"/>
    </source>
</evidence>
<dbReference type="GO" id="GO:0005789">
    <property type="term" value="C:endoplasmic reticulum membrane"/>
    <property type="evidence" value="ECO:0007669"/>
    <property type="project" value="UniProtKB-SubCell"/>
</dbReference>
<reference evidence="14" key="1">
    <citation type="submission" date="2023-07" db="EMBL/GenBank/DDBJ databases">
        <title>A chromosome-level genome assembly of Lolium multiflorum.</title>
        <authorList>
            <person name="Chen Y."/>
            <person name="Copetti D."/>
            <person name="Kolliker R."/>
            <person name="Studer B."/>
        </authorList>
    </citation>
    <scope>NUCLEOTIDE SEQUENCE</scope>
    <source>
        <strain evidence="14">02402/16</strain>
        <tissue evidence="14">Leaf</tissue>
    </source>
</reference>
<dbReference type="PANTHER" id="PTHR12953">
    <property type="entry name" value="MEMBRANE PROTEIN CH1 RELATED"/>
    <property type="match status" value="1"/>
</dbReference>
<evidence type="ECO:0000256" key="5">
    <source>
        <dbReference type="ARBA" id="ARBA00022989"/>
    </source>
</evidence>